<organism evidence="2 3">
    <name type="scientific">Candidatus Ryanbacteria bacterium RIFCSPHIGHO2_01_45_13</name>
    <dbReference type="NCBI Taxonomy" id="1802112"/>
    <lineage>
        <taxon>Bacteria</taxon>
        <taxon>Candidatus Ryaniibacteriota</taxon>
    </lineage>
</organism>
<dbReference type="AlphaFoldDB" id="A0A1G2FWT3"/>
<feature type="transmembrane region" description="Helical" evidence="1">
    <location>
        <begin position="12"/>
        <end position="31"/>
    </location>
</feature>
<evidence type="ECO:0000256" key="1">
    <source>
        <dbReference type="SAM" id="Phobius"/>
    </source>
</evidence>
<dbReference type="Proteomes" id="UP000176700">
    <property type="component" value="Unassembled WGS sequence"/>
</dbReference>
<gene>
    <name evidence="2" type="ORF">A2W41_01700</name>
</gene>
<keyword evidence="1" id="KW-1133">Transmembrane helix</keyword>
<dbReference type="InterPro" id="IPR010364">
    <property type="entry name" value="Uncharacterised_IM_CreD"/>
</dbReference>
<keyword evidence="1" id="KW-0472">Membrane</keyword>
<evidence type="ECO:0000313" key="2">
    <source>
        <dbReference type="EMBL" id="OGZ42068.1"/>
    </source>
</evidence>
<dbReference type="EMBL" id="MHNI01000021">
    <property type="protein sequence ID" value="OGZ42068.1"/>
    <property type="molecule type" value="Genomic_DNA"/>
</dbReference>
<keyword evidence="1" id="KW-0812">Transmembrane</keyword>
<feature type="transmembrane region" description="Helical" evidence="1">
    <location>
        <begin position="163"/>
        <end position="182"/>
    </location>
</feature>
<evidence type="ECO:0008006" key="4">
    <source>
        <dbReference type="Google" id="ProtNLM"/>
    </source>
</evidence>
<reference evidence="2 3" key="1">
    <citation type="journal article" date="2016" name="Nat. Commun.">
        <title>Thousands of microbial genomes shed light on interconnected biogeochemical processes in an aquifer system.</title>
        <authorList>
            <person name="Anantharaman K."/>
            <person name="Brown C.T."/>
            <person name="Hug L.A."/>
            <person name="Sharon I."/>
            <person name="Castelle C.J."/>
            <person name="Probst A.J."/>
            <person name="Thomas B.C."/>
            <person name="Singh A."/>
            <person name="Wilkins M.J."/>
            <person name="Karaoz U."/>
            <person name="Brodie E.L."/>
            <person name="Williams K.H."/>
            <person name="Hubbard S.S."/>
            <person name="Banfield J.F."/>
        </authorList>
    </citation>
    <scope>NUCLEOTIDE SEQUENCE [LARGE SCALE GENOMIC DNA]</scope>
</reference>
<protein>
    <recommendedName>
        <fullName evidence="4">Inner membrane protein CreD</fullName>
    </recommendedName>
</protein>
<dbReference type="PANTHER" id="PTHR30092">
    <property type="entry name" value="INNER MEMBRANE PROTEIN CRED"/>
    <property type="match status" value="1"/>
</dbReference>
<proteinExistence type="predicted"/>
<sequence>MEVSSINSKFIFKVLSIGAMLFISYAASLFVQSVVNDRILYQTEALKTQLGDASKVLIHGKLPGFDEERISIYRLVDRVLKYAILFISLTFIAFFLTEVIYQLKLHPIQYLLVGLGLAEFYLLLLAFMEHIGFLRAYIIAAVMIILLISLYSSFILKSKKGGALIAILLTVIYSYLLAVLYLETYALLSGALLLFVVLSGVMFITRNLNWYDAFSYVKK</sequence>
<feature type="transmembrane region" description="Helical" evidence="1">
    <location>
        <begin position="108"/>
        <end position="128"/>
    </location>
</feature>
<feature type="transmembrane region" description="Helical" evidence="1">
    <location>
        <begin position="82"/>
        <end position="101"/>
    </location>
</feature>
<evidence type="ECO:0000313" key="3">
    <source>
        <dbReference type="Proteomes" id="UP000176700"/>
    </source>
</evidence>
<feature type="transmembrane region" description="Helical" evidence="1">
    <location>
        <begin position="134"/>
        <end position="156"/>
    </location>
</feature>
<comment type="caution">
    <text evidence="2">The sequence shown here is derived from an EMBL/GenBank/DDBJ whole genome shotgun (WGS) entry which is preliminary data.</text>
</comment>
<dbReference type="GO" id="GO:0005886">
    <property type="term" value="C:plasma membrane"/>
    <property type="evidence" value="ECO:0007669"/>
    <property type="project" value="TreeGrafter"/>
</dbReference>
<name>A0A1G2FWT3_9BACT</name>
<dbReference type="Pfam" id="PF06123">
    <property type="entry name" value="CreD"/>
    <property type="match status" value="1"/>
</dbReference>
<feature type="transmembrane region" description="Helical" evidence="1">
    <location>
        <begin position="188"/>
        <end position="209"/>
    </location>
</feature>
<dbReference type="PANTHER" id="PTHR30092:SF0">
    <property type="entry name" value="INNER MEMBRANE PROTEIN CRED"/>
    <property type="match status" value="1"/>
</dbReference>
<accession>A0A1G2FWT3</accession>